<name>A0A0L0F6B4_9EUKA</name>
<dbReference type="EC" id="2.1.1.221" evidence="1"/>
<dbReference type="RefSeq" id="XP_014146167.1">
    <property type="nucleotide sequence ID" value="XM_014290692.1"/>
</dbReference>
<keyword evidence="2 8" id="KW-0489">Methyltransferase</keyword>
<evidence type="ECO:0000259" key="7">
    <source>
        <dbReference type="PROSITE" id="PS51675"/>
    </source>
</evidence>
<keyword evidence="9" id="KW-1185">Reference proteome</keyword>
<comment type="catalytic activity">
    <reaction evidence="5">
        <text>guanosine(9) in tRNA + S-adenosyl-L-methionine = N(1)-methylguanosine(9) in tRNA + S-adenosyl-L-homocysteine + H(+)</text>
        <dbReference type="Rhea" id="RHEA:43156"/>
        <dbReference type="Rhea" id="RHEA-COMP:10367"/>
        <dbReference type="Rhea" id="RHEA-COMP:10368"/>
        <dbReference type="ChEBI" id="CHEBI:15378"/>
        <dbReference type="ChEBI" id="CHEBI:57856"/>
        <dbReference type="ChEBI" id="CHEBI:59789"/>
        <dbReference type="ChEBI" id="CHEBI:73542"/>
        <dbReference type="ChEBI" id="CHEBI:74269"/>
        <dbReference type="EC" id="2.1.1.221"/>
    </reaction>
</comment>
<organism evidence="8 9">
    <name type="scientific">Sphaeroforma arctica JP610</name>
    <dbReference type="NCBI Taxonomy" id="667725"/>
    <lineage>
        <taxon>Eukaryota</taxon>
        <taxon>Ichthyosporea</taxon>
        <taxon>Ichthyophonida</taxon>
        <taxon>Sphaeroforma</taxon>
    </lineage>
</organism>
<sequence>MHAEFLEERKRKRKQVKERRKEKYKEMTEEEKAAHRLPKWIRMADGCKQRIVVDMGWDKEMNAKELTNAVTQVNRCYSINRRATPPVQLYITDNSEHTCSVFDKSAPDYKRWDVRFVRMI</sequence>
<evidence type="ECO:0000256" key="4">
    <source>
        <dbReference type="ARBA" id="ARBA00022691"/>
    </source>
</evidence>
<dbReference type="STRING" id="667725.A0A0L0F6B4"/>
<accession>A0A0L0F6B4</accession>
<reference evidence="8 9" key="1">
    <citation type="submission" date="2011-02" db="EMBL/GenBank/DDBJ databases">
        <title>The Genome Sequence of Sphaeroforma arctica JP610.</title>
        <authorList>
            <consortium name="The Broad Institute Genome Sequencing Platform"/>
            <person name="Russ C."/>
            <person name="Cuomo C."/>
            <person name="Young S.K."/>
            <person name="Zeng Q."/>
            <person name="Gargeya S."/>
            <person name="Alvarado L."/>
            <person name="Berlin A."/>
            <person name="Chapman S.B."/>
            <person name="Chen Z."/>
            <person name="Freedman E."/>
            <person name="Gellesch M."/>
            <person name="Goldberg J."/>
            <person name="Griggs A."/>
            <person name="Gujja S."/>
            <person name="Heilman E."/>
            <person name="Heiman D."/>
            <person name="Howarth C."/>
            <person name="Mehta T."/>
            <person name="Neiman D."/>
            <person name="Pearson M."/>
            <person name="Roberts A."/>
            <person name="Saif S."/>
            <person name="Shea T."/>
            <person name="Shenoy N."/>
            <person name="Sisk P."/>
            <person name="Stolte C."/>
            <person name="Sykes S."/>
            <person name="White J."/>
            <person name="Yandava C."/>
            <person name="Burger G."/>
            <person name="Gray M.W."/>
            <person name="Holland P.W.H."/>
            <person name="King N."/>
            <person name="Lang F.B.F."/>
            <person name="Roger A.J."/>
            <person name="Ruiz-Trillo I."/>
            <person name="Haas B."/>
            <person name="Nusbaum C."/>
            <person name="Birren B."/>
        </authorList>
    </citation>
    <scope>NUCLEOTIDE SEQUENCE [LARGE SCALE GENOMIC DNA]</scope>
    <source>
        <strain evidence="8 9">JP610</strain>
    </source>
</reference>
<evidence type="ECO:0000313" key="9">
    <source>
        <dbReference type="Proteomes" id="UP000054560"/>
    </source>
</evidence>
<gene>
    <name evidence="8" type="ORF">SARC_15183</name>
</gene>
<proteinExistence type="predicted"/>
<evidence type="ECO:0000256" key="1">
    <source>
        <dbReference type="ARBA" id="ARBA00012797"/>
    </source>
</evidence>
<dbReference type="OrthoDB" id="278300at2759"/>
<dbReference type="AlphaFoldDB" id="A0A0L0F6B4"/>
<dbReference type="GeneID" id="25915687"/>
<keyword evidence="3 8" id="KW-0808">Transferase</keyword>
<evidence type="ECO:0000256" key="5">
    <source>
        <dbReference type="ARBA" id="ARBA00048434"/>
    </source>
</evidence>
<feature type="region of interest" description="Disordered" evidence="6">
    <location>
        <begin position="1"/>
        <end position="29"/>
    </location>
</feature>
<dbReference type="GO" id="GO:0000049">
    <property type="term" value="F:tRNA binding"/>
    <property type="evidence" value="ECO:0007669"/>
    <property type="project" value="TreeGrafter"/>
</dbReference>
<feature type="compositionally biased region" description="Basic and acidic residues" evidence="6">
    <location>
        <begin position="19"/>
        <end position="29"/>
    </location>
</feature>
<dbReference type="GO" id="GO:0005654">
    <property type="term" value="C:nucleoplasm"/>
    <property type="evidence" value="ECO:0007669"/>
    <property type="project" value="TreeGrafter"/>
</dbReference>
<keyword evidence="4" id="KW-0949">S-adenosyl-L-methionine</keyword>
<evidence type="ECO:0000313" key="8">
    <source>
        <dbReference type="EMBL" id="KNC72265.1"/>
    </source>
</evidence>
<evidence type="ECO:0000256" key="6">
    <source>
        <dbReference type="SAM" id="MobiDB-lite"/>
    </source>
</evidence>
<dbReference type="EMBL" id="KQ247325">
    <property type="protein sequence ID" value="KNC72265.1"/>
    <property type="molecule type" value="Genomic_DNA"/>
</dbReference>
<dbReference type="GO" id="GO:0002939">
    <property type="term" value="P:tRNA N1-guanine methylation"/>
    <property type="evidence" value="ECO:0007669"/>
    <property type="project" value="TreeGrafter"/>
</dbReference>
<dbReference type="InterPro" id="IPR038459">
    <property type="entry name" value="MT_TRM10-typ_sf"/>
</dbReference>
<dbReference type="PANTHER" id="PTHR13563:SF13">
    <property type="entry name" value="TRNA METHYLTRANSFERASE 10 HOMOLOG A"/>
    <property type="match status" value="1"/>
</dbReference>
<dbReference type="InterPro" id="IPR028564">
    <property type="entry name" value="MT_TRM10-typ"/>
</dbReference>
<dbReference type="PANTHER" id="PTHR13563">
    <property type="entry name" value="TRNA (GUANINE-9-) METHYLTRANSFERASE"/>
    <property type="match status" value="1"/>
</dbReference>
<feature type="domain" description="SAM-dependent MTase TRM10-type" evidence="7">
    <location>
        <begin position="33"/>
        <end position="120"/>
    </location>
</feature>
<dbReference type="Gene3D" id="3.40.1280.30">
    <property type="match status" value="1"/>
</dbReference>
<protein>
    <recommendedName>
        <fullName evidence="1">tRNA (guanine(9)-N(1))-methyltransferase</fullName>
        <ecNumber evidence="1">2.1.1.221</ecNumber>
    </recommendedName>
</protein>
<dbReference type="InterPro" id="IPR007356">
    <property type="entry name" value="tRNA_m1G_MeTrfase_euk"/>
</dbReference>
<dbReference type="PROSITE" id="PS51675">
    <property type="entry name" value="SAM_MT_TRM10"/>
    <property type="match status" value="1"/>
</dbReference>
<evidence type="ECO:0000256" key="2">
    <source>
        <dbReference type="ARBA" id="ARBA00022603"/>
    </source>
</evidence>
<dbReference type="GO" id="GO:0008168">
    <property type="term" value="F:methyltransferase activity"/>
    <property type="evidence" value="ECO:0007669"/>
    <property type="project" value="UniProtKB-KW"/>
</dbReference>
<dbReference type="Proteomes" id="UP000054560">
    <property type="component" value="Unassembled WGS sequence"/>
</dbReference>
<evidence type="ECO:0000256" key="3">
    <source>
        <dbReference type="ARBA" id="ARBA00022679"/>
    </source>
</evidence>